<keyword evidence="2" id="KW-0833">Ubl conjugation pathway</keyword>
<reference evidence="4" key="1">
    <citation type="submission" date="2020-05" db="EMBL/GenBank/DDBJ databases">
        <title>Phylogenomic resolution of chytrid fungi.</title>
        <authorList>
            <person name="Stajich J.E."/>
            <person name="Amses K."/>
            <person name="Simmons R."/>
            <person name="Seto K."/>
            <person name="Myers J."/>
            <person name="Bonds A."/>
            <person name="Quandt C.A."/>
            <person name="Barry K."/>
            <person name="Liu P."/>
            <person name="Grigoriev I."/>
            <person name="Longcore J.E."/>
            <person name="James T.Y."/>
        </authorList>
    </citation>
    <scope>NUCLEOTIDE SEQUENCE</scope>
    <source>
        <strain evidence="4">JEL0379</strain>
    </source>
</reference>
<evidence type="ECO:0000313" key="5">
    <source>
        <dbReference type="Proteomes" id="UP001212152"/>
    </source>
</evidence>
<dbReference type="PANTHER" id="PTHR46550:SF1">
    <property type="entry name" value="F-BOX PROTEIN 3"/>
    <property type="match status" value="1"/>
</dbReference>
<evidence type="ECO:0000256" key="1">
    <source>
        <dbReference type="ARBA" id="ARBA00004906"/>
    </source>
</evidence>
<gene>
    <name evidence="4" type="ORF">HDU87_002195</name>
</gene>
<comment type="caution">
    <text evidence="4">The sequence shown here is derived from an EMBL/GenBank/DDBJ whole genome shotgun (WGS) entry which is preliminary data.</text>
</comment>
<dbReference type="Proteomes" id="UP001212152">
    <property type="component" value="Unassembled WGS sequence"/>
</dbReference>
<dbReference type="InterPro" id="IPR001810">
    <property type="entry name" value="F-box_dom"/>
</dbReference>
<keyword evidence="5" id="KW-1185">Reference proteome</keyword>
<dbReference type="AlphaFoldDB" id="A0AAD5TM88"/>
<name>A0AAD5TM88_9FUNG</name>
<dbReference type="Gene3D" id="1.20.1280.50">
    <property type="match status" value="1"/>
</dbReference>
<dbReference type="PANTHER" id="PTHR46550">
    <property type="entry name" value="F-BOX ONLY PROTEIN 3"/>
    <property type="match status" value="1"/>
</dbReference>
<dbReference type="PROSITE" id="PS50181">
    <property type="entry name" value="FBOX"/>
    <property type="match status" value="1"/>
</dbReference>
<protein>
    <recommendedName>
        <fullName evidence="3">F-box domain-containing protein</fullName>
    </recommendedName>
</protein>
<dbReference type="SMART" id="SM00256">
    <property type="entry name" value="FBOX"/>
    <property type="match status" value="1"/>
</dbReference>
<evidence type="ECO:0000259" key="3">
    <source>
        <dbReference type="PROSITE" id="PS50181"/>
    </source>
</evidence>
<dbReference type="InterPro" id="IPR052121">
    <property type="entry name" value="F-box_SCF_Substrate_Recog"/>
</dbReference>
<comment type="pathway">
    <text evidence="1">Protein modification; protein ubiquitination.</text>
</comment>
<proteinExistence type="predicted"/>
<sequence>MGAVQTSEELQQTVVSSMAAEEGGGGKGPSAIFDTFPPELLSKIFACLDADFLCKCSAVCKRWNVLANNDVLWKSLCQHRFTSLRHVTLDLHPRVNYSDPRLVLTLSIKEIKSVLARRYVRVPTRGAVEKDELVALLKTTRPIHSPRGLWSGKWKSTYIVAELDLARTALTYQEVSTMDWQFEFTDSAMWQLQNPTALHNQPRNVIAHFRPDGTYDNPVMIANGYRWHLTPEGGVQVETSPPHRASRTLDGGWMHLL</sequence>
<organism evidence="4 5">
    <name type="scientific">Geranomyces variabilis</name>
    <dbReference type="NCBI Taxonomy" id="109894"/>
    <lineage>
        <taxon>Eukaryota</taxon>
        <taxon>Fungi</taxon>
        <taxon>Fungi incertae sedis</taxon>
        <taxon>Chytridiomycota</taxon>
        <taxon>Chytridiomycota incertae sedis</taxon>
        <taxon>Chytridiomycetes</taxon>
        <taxon>Spizellomycetales</taxon>
        <taxon>Powellomycetaceae</taxon>
        <taxon>Geranomyces</taxon>
    </lineage>
</organism>
<evidence type="ECO:0000313" key="4">
    <source>
        <dbReference type="EMBL" id="KAJ3180316.1"/>
    </source>
</evidence>
<dbReference type="GO" id="GO:0005737">
    <property type="term" value="C:cytoplasm"/>
    <property type="evidence" value="ECO:0007669"/>
    <property type="project" value="TreeGrafter"/>
</dbReference>
<dbReference type="SUPFAM" id="SSF81383">
    <property type="entry name" value="F-box domain"/>
    <property type="match status" value="1"/>
</dbReference>
<dbReference type="EMBL" id="JADGJQ010000017">
    <property type="protein sequence ID" value="KAJ3180316.1"/>
    <property type="molecule type" value="Genomic_DNA"/>
</dbReference>
<accession>A0AAD5TM88</accession>
<dbReference type="Pfam" id="PF12937">
    <property type="entry name" value="F-box-like"/>
    <property type="match status" value="1"/>
</dbReference>
<dbReference type="InterPro" id="IPR036047">
    <property type="entry name" value="F-box-like_dom_sf"/>
</dbReference>
<feature type="domain" description="F-box" evidence="3">
    <location>
        <begin position="30"/>
        <end position="76"/>
    </location>
</feature>
<evidence type="ECO:0000256" key="2">
    <source>
        <dbReference type="ARBA" id="ARBA00022786"/>
    </source>
</evidence>